<feature type="domain" description="GAF" evidence="5">
    <location>
        <begin position="92"/>
        <end position="243"/>
    </location>
</feature>
<sequence>MNYVYTNHTIGSNYSVTIDTQATFVASVIFLISILATVFLLYNLLSSAYKRSVIKNEELTSLKNSIEAKNSILKQYNSAMLELTRTPILEGNLDVTLEKVADVARDILSLPRVSIWFFSDDKQRLIKKLLIENGKADPTPIELHRGDFPRYFEAVENQPVIMAPLASSHPDTAEFTSNYLEPLNIKSMLDCPIVQDKGVIGVICCEQKKFVRNWVAEDALIIQSLADFIAMHFKNQKIKTLMTQLTEQNKELSLKSNEIASMNQELHGLNQKLIENNSTLEDTVRKRTKELITQNNQLKEYAFVNSHMLRAPLSSILGLSNILQMKSDNMEEQELLEALFQSTNNLDEIVRKISSTLEDGSNLTRKDIDYIINERFKESEKE</sequence>
<dbReference type="InterPro" id="IPR003018">
    <property type="entry name" value="GAF"/>
</dbReference>
<evidence type="ECO:0000313" key="7">
    <source>
        <dbReference type="Proteomes" id="UP001300692"/>
    </source>
</evidence>
<dbReference type="Pfam" id="PF01590">
    <property type="entry name" value="GAF"/>
    <property type="match status" value="1"/>
</dbReference>
<dbReference type="Gene3D" id="3.30.450.40">
    <property type="match status" value="1"/>
</dbReference>
<accession>A0ABT3CS56</accession>
<comment type="catalytic activity">
    <reaction evidence="1">
        <text>ATP + protein L-histidine = ADP + protein N-phospho-L-histidine.</text>
        <dbReference type="EC" id="2.7.13.3"/>
    </reaction>
</comment>
<dbReference type="RefSeq" id="WP_264137319.1">
    <property type="nucleotide sequence ID" value="NZ_JAOYOD010000001.1"/>
</dbReference>
<comment type="caution">
    <text evidence="6">The sequence shown here is derived from an EMBL/GenBank/DDBJ whole genome shotgun (WGS) entry which is preliminary data.</text>
</comment>
<dbReference type="EMBL" id="JAOYOD010000001">
    <property type="protein sequence ID" value="MCV9386517.1"/>
    <property type="molecule type" value="Genomic_DNA"/>
</dbReference>
<dbReference type="EC" id="2.7.13.3" evidence="2"/>
<dbReference type="CDD" id="cd00082">
    <property type="entry name" value="HisKA"/>
    <property type="match status" value="1"/>
</dbReference>
<evidence type="ECO:0000313" key="6">
    <source>
        <dbReference type="EMBL" id="MCV9386517.1"/>
    </source>
</evidence>
<name>A0ABT3CS56_9BACT</name>
<protein>
    <recommendedName>
        <fullName evidence="2">histidine kinase</fullName>
        <ecNumber evidence="2">2.7.13.3</ecNumber>
    </recommendedName>
</protein>
<keyword evidence="4" id="KW-0812">Transmembrane</keyword>
<dbReference type="SMART" id="SM00065">
    <property type="entry name" value="GAF"/>
    <property type="match status" value="1"/>
</dbReference>
<reference evidence="6 7" key="1">
    <citation type="submission" date="2022-10" db="EMBL/GenBank/DDBJ databases">
        <title>Comparative genomics and taxonomic characterization of three novel marine species of genus Reichenbachiella exhibiting antioxidant and polysaccharide degradation activities.</title>
        <authorList>
            <person name="Muhammad N."/>
            <person name="Lee Y.-J."/>
            <person name="Ko J."/>
            <person name="Kim S.-G."/>
        </authorList>
    </citation>
    <scope>NUCLEOTIDE SEQUENCE [LARGE SCALE GENOMIC DNA]</scope>
    <source>
        <strain evidence="6 7">ABR2-5</strain>
    </source>
</reference>
<keyword evidence="7" id="KW-1185">Reference proteome</keyword>
<dbReference type="Gene3D" id="1.10.287.130">
    <property type="match status" value="1"/>
</dbReference>
<dbReference type="InterPro" id="IPR003661">
    <property type="entry name" value="HisK_dim/P_dom"/>
</dbReference>
<feature type="coiled-coil region" evidence="3">
    <location>
        <begin position="235"/>
        <end position="272"/>
    </location>
</feature>
<proteinExistence type="predicted"/>
<dbReference type="Proteomes" id="UP001300692">
    <property type="component" value="Unassembled WGS sequence"/>
</dbReference>
<evidence type="ECO:0000256" key="3">
    <source>
        <dbReference type="SAM" id="Coils"/>
    </source>
</evidence>
<dbReference type="SUPFAM" id="SSF55781">
    <property type="entry name" value="GAF domain-like"/>
    <property type="match status" value="1"/>
</dbReference>
<feature type="transmembrane region" description="Helical" evidence="4">
    <location>
        <begin position="24"/>
        <end position="45"/>
    </location>
</feature>
<dbReference type="InterPro" id="IPR029016">
    <property type="entry name" value="GAF-like_dom_sf"/>
</dbReference>
<dbReference type="InterPro" id="IPR036097">
    <property type="entry name" value="HisK_dim/P_sf"/>
</dbReference>
<organism evidence="6 7">
    <name type="scientific">Reichenbachiella ulvae</name>
    <dbReference type="NCBI Taxonomy" id="2980104"/>
    <lineage>
        <taxon>Bacteria</taxon>
        <taxon>Pseudomonadati</taxon>
        <taxon>Bacteroidota</taxon>
        <taxon>Cytophagia</taxon>
        <taxon>Cytophagales</taxon>
        <taxon>Reichenbachiellaceae</taxon>
        <taxon>Reichenbachiella</taxon>
    </lineage>
</organism>
<keyword evidence="4" id="KW-1133">Transmembrane helix</keyword>
<evidence type="ECO:0000259" key="5">
    <source>
        <dbReference type="SMART" id="SM00065"/>
    </source>
</evidence>
<dbReference type="SUPFAM" id="SSF47384">
    <property type="entry name" value="Homodimeric domain of signal transducing histidine kinase"/>
    <property type="match status" value="1"/>
</dbReference>
<dbReference type="Pfam" id="PF00512">
    <property type="entry name" value="HisKA"/>
    <property type="match status" value="1"/>
</dbReference>
<keyword evidence="4" id="KW-0472">Membrane</keyword>
<keyword evidence="3" id="KW-0175">Coiled coil</keyword>
<evidence type="ECO:0000256" key="2">
    <source>
        <dbReference type="ARBA" id="ARBA00012438"/>
    </source>
</evidence>
<gene>
    <name evidence="6" type="ORF">N7U62_07585</name>
</gene>
<evidence type="ECO:0000256" key="1">
    <source>
        <dbReference type="ARBA" id="ARBA00000085"/>
    </source>
</evidence>
<evidence type="ECO:0000256" key="4">
    <source>
        <dbReference type="SAM" id="Phobius"/>
    </source>
</evidence>